<reference evidence="4" key="5">
    <citation type="journal article" date="2018" name="Nat. Plants">
        <title>Whole-genome landscape of Medicago truncatula symbiotic genes.</title>
        <authorList>
            <person name="Pecrix Y."/>
            <person name="Gamas P."/>
            <person name="Carrere S."/>
        </authorList>
    </citation>
    <scope>NUCLEOTIDE SEQUENCE</scope>
    <source>
        <tissue evidence="4">Leaves</tissue>
    </source>
</reference>
<proteinExistence type="inferred from homology"/>
<evidence type="ECO:0000259" key="2">
    <source>
        <dbReference type="Pfam" id="PF00888"/>
    </source>
</evidence>
<dbReference type="PANTHER" id="PTHR11932">
    <property type="entry name" value="CULLIN"/>
    <property type="match status" value="1"/>
</dbReference>
<feature type="domain" description="Cullin N-terminal" evidence="2">
    <location>
        <begin position="19"/>
        <end position="205"/>
    </location>
</feature>
<evidence type="ECO:0000313" key="5">
    <source>
        <dbReference type="EnsemblPlants" id="AES91838"/>
    </source>
</evidence>
<dbReference type="HOGENOM" id="CLU_004747_2_0_1"/>
<dbReference type="Proteomes" id="UP000002051">
    <property type="component" value="Chromosome 4"/>
</dbReference>
<dbReference type="KEGG" id="mtr:11409010"/>
<evidence type="ECO:0000313" key="4">
    <source>
        <dbReference type="EMBL" id="RHN64249.1"/>
    </source>
</evidence>
<dbReference type="STRING" id="3880.G7JKB8"/>
<name>G7JKB8_MEDTR</name>
<dbReference type="EnsemblPlants" id="AES91838">
    <property type="protein sequence ID" value="AES91838"/>
    <property type="gene ID" value="MTR_4g119450"/>
</dbReference>
<dbReference type="Gramene" id="rna27044">
    <property type="protein sequence ID" value="RHN64249.1"/>
    <property type="gene ID" value="gene27044"/>
</dbReference>
<dbReference type="AlphaFoldDB" id="G7JKB8"/>
<dbReference type="EMBL" id="PSQE01000004">
    <property type="protein sequence ID" value="RHN64249.1"/>
    <property type="molecule type" value="Genomic_DNA"/>
</dbReference>
<evidence type="ECO:0000313" key="6">
    <source>
        <dbReference type="Proteomes" id="UP000002051"/>
    </source>
</evidence>
<accession>G7JKB8</accession>
<dbReference type="EMBL" id="CM001220">
    <property type="protein sequence ID" value="AES91838.1"/>
    <property type="molecule type" value="Genomic_DNA"/>
</dbReference>
<dbReference type="InterPro" id="IPR001373">
    <property type="entry name" value="Cullin_N"/>
</dbReference>
<dbReference type="Proteomes" id="UP000265566">
    <property type="component" value="Chromosome 4"/>
</dbReference>
<evidence type="ECO:0000313" key="3">
    <source>
        <dbReference type="EMBL" id="AES91838.1"/>
    </source>
</evidence>
<evidence type="ECO:0000313" key="7">
    <source>
        <dbReference type="Proteomes" id="UP000265566"/>
    </source>
</evidence>
<dbReference type="InterPro" id="IPR045093">
    <property type="entry name" value="Cullin"/>
</dbReference>
<organism evidence="3 6">
    <name type="scientific">Medicago truncatula</name>
    <name type="common">Barrel medic</name>
    <name type="synonym">Medicago tribuloides</name>
    <dbReference type="NCBI Taxonomy" id="3880"/>
    <lineage>
        <taxon>Eukaryota</taxon>
        <taxon>Viridiplantae</taxon>
        <taxon>Streptophyta</taxon>
        <taxon>Embryophyta</taxon>
        <taxon>Tracheophyta</taxon>
        <taxon>Spermatophyta</taxon>
        <taxon>Magnoliopsida</taxon>
        <taxon>eudicotyledons</taxon>
        <taxon>Gunneridae</taxon>
        <taxon>Pentapetalae</taxon>
        <taxon>rosids</taxon>
        <taxon>fabids</taxon>
        <taxon>Fabales</taxon>
        <taxon>Fabaceae</taxon>
        <taxon>Papilionoideae</taxon>
        <taxon>50 kb inversion clade</taxon>
        <taxon>NPAAA clade</taxon>
        <taxon>Hologalegina</taxon>
        <taxon>IRL clade</taxon>
        <taxon>Trifolieae</taxon>
        <taxon>Medicago</taxon>
    </lineage>
</organism>
<dbReference type="OMA" id="WWLSRFF"/>
<protein>
    <submittedName>
        <fullName evidence="3">Cullin-like protein</fullName>
    </submittedName>
    <submittedName>
        <fullName evidence="4">Putative cullin</fullName>
    </submittedName>
</protein>
<dbReference type="FunFam" id="1.20.1310.10:FF:000021">
    <property type="entry name" value="Cullin-1, putative"/>
    <property type="match status" value="1"/>
</dbReference>
<reference evidence="5" key="3">
    <citation type="submission" date="2015-04" db="UniProtKB">
        <authorList>
            <consortium name="EnsemblPlants"/>
        </authorList>
    </citation>
    <scope>IDENTIFICATION</scope>
    <source>
        <strain evidence="5">cv. Jemalong A17</strain>
    </source>
</reference>
<comment type="similarity">
    <text evidence="1">Belongs to the cullin family.</text>
</comment>
<dbReference type="Pfam" id="PF00888">
    <property type="entry name" value="Cullin"/>
    <property type="match status" value="1"/>
</dbReference>
<dbReference type="GO" id="GO:0031625">
    <property type="term" value="F:ubiquitin protein ligase binding"/>
    <property type="evidence" value="ECO:0007669"/>
    <property type="project" value="InterPro"/>
</dbReference>
<dbReference type="Gene3D" id="1.20.1310.10">
    <property type="entry name" value="Cullin Repeats"/>
    <property type="match status" value="2"/>
</dbReference>
<reference evidence="3 6" key="2">
    <citation type="journal article" date="2014" name="BMC Genomics">
        <title>An improved genome release (version Mt4.0) for the model legume Medicago truncatula.</title>
        <authorList>
            <person name="Tang H."/>
            <person name="Krishnakumar V."/>
            <person name="Bidwell S."/>
            <person name="Rosen B."/>
            <person name="Chan A."/>
            <person name="Zhou S."/>
            <person name="Gentzbittel L."/>
            <person name="Childs K.L."/>
            <person name="Yandell M."/>
            <person name="Gundlach H."/>
            <person name="Mayer K.F."/>
            <person name="Schwartz D.C."/>
            <person name="Town C.D."/>
        </authorList>
    </citation>
    <scope>GENOME REANNOTATION</scope>
    <source>
        <strain evidence="5 6">cv. Jemalong A17</strain>
    </source>
</reference>
<dbReference type="OrthoDB" id="27073at2759"/>
<dbReference type="InterPro" id="IPR016159">
    <property type="entry name" value="Cullin_repeat-like_dom_sf"/>
</dbReference>
<keyword evidence="6" id="KW-1185">Reference proteome</keyword>
<sequence length="211" mass="25062">MSKIINFEEGWGFIQQGIKKLKNNLEGFHETQFTADDYSLLYTTIYRMCSQKLPHDYSMILYDKYKEVFEEYIKSTVLPSLRGKKDELLLRELVQRWSNQKTMTRCLSRCFHYLDRYFIKRRGLNSLEETAFLSFYNLVYVEMHHQVMQTIIAMIDRKRAGGPIDEILINNALNFYSEIGDRTGKTDPKHFAETFIKENAAIYSMSRLQIE</sequence>
<dbReference type="eggNOG" id="KOG2166">
    <property type="taxonomic scope" value="Eukaryota"/>
</dbReference>
<dbReference type="SUPFAM" id="SSF74788">
    <property type="entry name" value="Cullin repeat-like"/>
    <property type="match status" value="1"/>
</dbReference>
<evidence type="ECO:0000256" key="1">
    <source>
        <dbReference type="ARBA" id="ARBA00006019"/>
    </source>
</evidence>
<dbReference type="GO" id="GO:0006511">
    <property type="term" value="P:ubiquitin-dependent protein catabolic process"/>
    <property type="evidence" value="ECO:0007669"/>
    <property type="project" value="InterPro"/>
</dbReference>
<gene>
    <name evidence="5" type="primary">11409010</name>
    <name evidence="3" type="ordered locus">MTR_4g119450</name>
    <name evidence="4" type="ORF">MtrunA17_Chr4g0067051</name>
</gene>
<reference evidence="3 6" key="1">
    <citation type="journal article" date="2011" name="Nature">
        <title>The Medicago genome provides insight into the evolution of rhizobial symbioses.</title>
        <authorList>
            <person name="Young N.D."/>
            <person name="Debelle F."/>
            <person name="Oldroyd G.E."/>
            <person name="Geurts R."/>
            <person name="Cannon S.B."/>
            <person name="Udvardi M.K."/>
            <person name="Benedito V.A."/>
            <person name="Mayer K.F."/>
            <person name="Gouzy J."/>
            <person name="Schoof H."/>
            <person name="Van de Peer Y."/>
            <person name="Proost S."/>
            <person name="Cook D.R."/>
            <person name="Meyers B.C."/>
            <person name="Spannagl M."/>
            <person name="Cheung F."/>
            <person name="De Mita S."/>
            <person name="Krishnakumar V."/>
            <person name="Gundlach H."/>
            <person name="Zhou S."/>
            <person name="Mudge J."/>
            <person name="Bharti A.K."/>
            <person name="Murray J.D."/>
            <person name="Naoumkina M.A."/>
            <person name="Rosen B."/>
            <person name="Silverstein K.A."/>
            <person name="Tang H."/>
            <person name="Rombauts S."/>
            <person name="Zhao P.X."/>
            <person name="Zhou P."/>
            <person name="Barbe V."/>
            <person name="Bardou P."/>
            <person name="Bechner M."/>
            <person name="Bellec A."/>
            <person name="Berger A."/>
            <person name="Berges H."/>
            <person name="Bidwell S."/>
            <person name="Bisseling T."/>
            <person name="Choisne N."/>
            <person name="Couloux A."/>
            <person name="Denny R."/>
            <person name="Deshpande S."/>
            <person name="Dai X."/>
            <person name="Doyle J.J."/>
            <person name="Dudez A.M."/>
            <person name="Farmer A.D."/>
            <person name="Fouteau S."/>
            <person name="Franken C."/>
            <person name="Gibelin C."/>
            <person name="Gish J."/>
            <person name="Goldstein S."/>
            <person name="Gonzalez A.J."/>
            <person name="Green P.J."/>
            <person name="Hallab A."/>
            <person name="Hartog M."/>
            <person name="Hua A."/>
            <person name="Humphray S.J."/>
            <person name="Jeong D.H."/>
            <person name="Jing Y."/>
            <person name="Jocker A."/>
            <person name="Kenton S.M."/>
            <person name="Kim D.J."/>
            <person name="Klee K."/>
            <person name="Lai H."/>
            <person name="Lang C."/>
            <person name="Lin S."/>
            <person name="Macmil S.L."/>
            <person name="Magdelenat G."/>
            <person name="Matthews L."/>
            <person name="McCorrison J."/>
            <person name="Monaghan E.L."/>
            <person name="Mun J.H."/>
            <person name="Najar F.Z."/>
            <person name="Nicholson C."/>
            <person name="Noirot C."/>
            <person name="O'Bleness M."/>
            <person name="Paule C.R."/>
            <person name="Poulain J."/>
            <person name="Prion F."/>
            <person name="Qin B."/>
            <person name="Qu C."/>
            <person name="Retzel E.F."/>
            <person name="Riddle C."/>
            <person name="Sallet E."/>
            <person name="Samain S."/>
            <person name="Samson N."/>
            <person name="Sanders I."/>
            <person name="Saurat O."/>
            <person name="Scarpelli C."/>
            <person name="Schiex T."/>
            <person name="Segurens B."/>
            <person name="Severin A.J."/>
            <person name="Sherrier D.J."/>
            <person name="Shi R."/>
            <person name="Sims S."/>
            <person name="Singer S.R."/>
            <person name="Sinharoy S."/>
            <person name="Sterck L."/>
            <person name="Viollet A."/>
            <person name="Wang B.B."/>
            <person name="Wang K."/>
            <person name="Wang M."/>
            <person name="Wang X."/>
            <person name="Warfsmann J."/>
            <person name="Weissenbach J."/>
            <person name="White D.D."/>
            <person name="White J.D."/>
            <person name="Wiley G.B."/>
            <person name="Wincker P."/>
            <person name="Xing Y."/>
            <person name="Yang L."/>
            <person name="Yao Z."/>
            <person name="Ying F."/>
            <person name="Zhai J."/>
            <person name="Zhou L."/>
            <person name="Zuber A."/>
            <person name="Denarie J."/>
            <person name="Dixon R.A."/>
            <person name="May G.D."/>
            <person name="Schwartz D.C."/>
            <person name="Rogers J."/>
            <person name="Quetier F."/>
            <person name="Town C.D."/>
            <person name="Roe B.A."/>
        </authorList>
    </citation>
    <scope>NUCLEOTIDE SEQUENCE [LARGE SCALE GENOMIC DNA]</scope>
    <source>
        <strain evidence="3">A17</strain>
        <strain evidence="5 6">cv. Jemalong A17</strain>
    </source>
</reference>
<dbReference type="PaxDb" id="3880-AES91838"/>
<reference evidence="7" key="4">
    <citation type="journal article" date="2018" name="Nat. Plants">
        <title>Whole-genome landscape of Medicago truncatula symbiotic genes.</title>
        <authorList>
            <person name="Pecrix Y."/>
            <person name="Staton S.E."/>
            <person name="Sallet E."/>
            <person name="Lelandais-Briere C."/>
            <person name="Moreau S."/>
            <person name="Carrere S."/>
            <person name="Blein T."/>
            <person name="Jardinaud M.F."/>
            <person name="Latrasse D."/>
            <person name="Zouine M."/>
            <person name="Zahm M."/>
            <person name="Kreplak J."/>
            <person name="Mayjonade B."/>
            <person name="Satge C."/>
            <person name="Perez M."/>
            <person name="Cauet S."/>
            <person name="Marande W."/>
            <person name="Chantry-Darmon C."/>
            <person name="Lopez-Roques C."/>
            <person name="Bouchez O."/>
            <person name="Berard A."/>
            <person name="Debelle F."/>
            <person name="Munos S."/>
            <person name="Bendahmane A."/>
            <person name="Berges H."/>
            <person name="Niebel A."/>
            <person name="Buitink J."/>
            <person name="Frugier F."/>
            <person name="Benhamed M."/>
            <person name="Crespi M."/>
            <person name="Gouzy J."/>
            <person name="Gamas P."/>
        </authorList>
    </citation>
    <scope>NUCLEOTIDE SEQUENCE [LARGE SCALE GENOMIC DNA]</scope>
    <source>
        <strain evidence="7">cv. Jemalong A17</strain>
    </source>
</reference>